<dbReference type="RefSeq" id="WP_157754643.1">
    <property type="nucleotide sequence ID" value="NZ_CP013118.1"/>
</dbReference>
<evidence type="ECO:0000313" key="3">
    <source>
        <dbReference type="Proteomes" id="UP000064893"/>
    </source>
</evidence>
<keyword evidence="3" id="KW-1185">Reference proteome</keyword>
<organism evidence="2 3">
    <name type="scientific">Salinivirga cyanobacteriivorans</name>
    <dbReference type="NCBI Taxonomy" id="1307839"/>
    <lineage>
        <taxon>Bacteria</taxon>
        <taxon>Pseudomonadati</taxon>
        <taxon>Bacteroidota</taxon>
        <taxon>Bacteroidia</taxon>
        <taxon>Bacteroidales</taxon>
        <taxon>Salinivirgaceae</taxon>
        <taxon>Salinivirga</taxon>
    </lineage>
</organism>
<dbReference type="EMBL" id="CP013118">
    <property type="protein sequence ID" value="ALO16105.1"/>
    <property type="molecule type" value="Genomic_DNA"/>
</dbReference>
<proteinExistence type="predicted"/>
<accession>A0A0S2I158</accession>
<gene>
    <name evidence="2" type="ORF">L21SP5_02481</name>
</gene>
<reference evidence="2 3" key="1">
    <citation type="submission" date="2015-11" db="EMBL/GenBank/DDBJ databases">
        <title>Description and complete genome sequence of a novel strain predominating in hypersaline microbial mats and representing a new family of the Bacteriodetes phylum.</title>
        <authorList>
            <person name="Spring S."/>
            <person name="Bunk B."/>
            <person name="Sproer C."/>
            <person name="Klenk H.-P."/>
        </authorList>
    </citation>
    <scope>NUCLEOTIDE SEQUENCE [LARGE SCALE GENOMIC DNA]</scope>
    <source>
        <strain evidence="2 3">L21-Spi-D4</strain>
    </source>
</reference>
<protein>
    <submittedName>
        <fullName evidence="2">Uncharacterized protein</fullName>
    </submittedName>
</protein>
<sequence length="55" mass="6405">MNDGKQKISKDSYHQKVGAEHRGYDEVPISIWITENNEETPLQEDGLFRRDTQSL</sequence>
<evidence type="ECO:0000313" key="2">
    <source>
        <dbReference type="EMBL" id="ALO16105.1"/>
    </source>
</evidence>
<dbReference type="Proteomes" id="UP000064893">
    <property type="component" value="Chromosome"/>
</dbReference>
<evidence type="ECO:0000256" key="1">
    <source>
        <dbReference type="SAM" id="MobiDB-lite"/>
    </source>
</evidence>
<feature type="region of interest" description="Disordered" evidence="1">
    <location>
        <begin position="1"/>
        <end position="20"/>
    </location>
</feature>
<dbReference type="KEGG" id="blq:L21SP5_02481"/>
<name>A0A0S2I158_9BACT</name>
<dbReference type="AlphaFoldDB" id="A0A0S2I158"/>